<name>A0ABV7EQ71_9GAMM</name>
<evidence type="ECO:0000313" key="1">
    <source>
        <dbReference type="EMBL" id="MFC3103515.1"/>
    </source>
</evidence>
<sequence length="116" mass="13131">MRALLCCGLVIVLAGCASHPRDQRQAAYEAYWNCAFAEARPYIDDHQVSPSAAAMRAQAQCNDSYAQYRTVNSDYVRSVVRPDGYEMATRLADQSALQKRRDLTQRLTTWVAQARR</sequence>
<dbReference type="Proteomes" id="UP001595462">
    <property type="component" value="Unassembled WGS sequence"/>
</dbReference>
<protein>
    <recommendedName>
        <fullName evidence="3">Lipoprotein</fullName>
    </recommendedName>
</protein>
<organism evidence="1 2">
    <name type="scientific">Salinisphaera aquimarina</name>
    <dbReference type="NCBI Taxonomy" id="2094031"/>
    <lineage>
        <taxon>Bacteria</taxon>
        <taxon>Pseudomonadati</taxon>
        <taxon>Pseudomonadota</taxon>
        <taxon>Gammaproteobacteria</taxon>
        <taxon>Salinisphaerales</taxon>
        <taxon>Salinisphaeraceae</taxon>
        <taxon>Salinisphaera</taxon>
    </lineage>
</organism>
<accession>A0ABV7EQ71</accession>
<gene>
    <name evidence="1" type="ORF">ACFOSU_06390</name>
</gene>
<evidence type="ECO:0008006" key="3">
    <source>
        <dbReference type="Google" id="ProtNLM"/>
    </source>
</evidence>
<dbReference type="PROSITE" id="PS51257">
    <property type="entry name" value="PROKAR_LIPOPROTEIN"/>
    <property type="match status" value="1"/>
</dbReference>
<proteinExistence type="predicted"/>
<evidence type="ECO:0000313" key="2">
    <source>
        <dbReference type="Proteomes" id="UP001595462"/>
    </source>
</evidence>
<reference evidence="2" key="1">
    <citation type="journal article" date="2019" name="Int. J. Syst. Evol. Microbiol.">
        <title>The Global Catalogue of Microorganisms (GCM) 10K type strain sequencing project: providing services to taxonomists for standard genome sequencing and annotation.</title>
        <authorList>
            <consortium name="The Broad Institute Genomics Platform"/>
            <consortium name="The Broad Institute Genome Sequencing Center for Infectious Disease"/>
            <person name="Wu L."/>
            <person name="Ma J."/>
        </authorList>
    </citation>
    <scope>NUCLEOTIDE SEQUENCE [LARGE SCALE GENOMIC DNA]</scope>
    <source>
        <strain evidence="2">KCTC 52640</strain>
    </source>
</reference>
<keyword evidence="2" id="KW-1185">Reference proteome</keyword>
<dbReference type="EMBL" id="JBHRSS010000003">
    <property type="protein sequence ID" value="MFC3103515.1"/>
    <property type="molecule type" value="Genomic_DNA"/>
</dbReference>
<comment type="caution">
    <text evidence="1">The sequence shown here is derived from an EMBL/GenBank/DDBJ whole genome shotgun (WGS) entry which is preliminary data.</text>
</comment>
<dbReference type="RefSeq" id="WP_380687613.1">
    <property type="nucleotide sequence ID" value="NZ_JBHRSS010000003.1"/>
</dbReference>